<dbReference type="RefSeq" id="WP_108223297.1">
    <property type="nucleotide sequence ID" value="NZ_PZZW01000004.1"/>
</dbReference>
<accession>A0ABX5J5C1</accession>
<comment type="caution">
    <text evidence="2">The sequence shown here is derived from an EMBL/GenBank/DDBJ whole genome shotgun (WGS) entry which is preliminary data.</text>
</comment>
<name>A0ABX5J5C1_9RHOB</name>
<sequence length="510" mass="53644">MARAALSLLLLGLVLALPGHPSGAWRFPLELPALVALLALRPGRARGLRAVLVAALGAATVLKALDLALQLAFGRPFDPVADLPLLASALDLGEGALGAGRALLAAVLLGAVLAGLAAGLWWASGVWVGRGRPLARGTGAAAALALALVAADLARPERVPGAALTTRLVWDHTVTARQTRADLASFRAAARTDPWAGRTDAFARLGQAELRILFVESYGRASFDNPLYASHAALLRAAEAGIAAQSLAMRSGWLGSPVAGGQSWLAHATLASGLRIDGAIRYRALIASPRKTLFELAQDAGRSTLAVMPGITRAWPEGQRLGFSRLLDAEGLGYRGRPFNWVTMPDQFTLTAFDRLGPEASRVAQIVLLSSHAPWVPEPRLVPWEAVGDGRIFDDQAKAGDPPEVVWRDPDRVRAAYSRSLAYALRTATAHAARSGAGALTLILGDHPPAPFVSGIEGRDVPAHLIGPPELLAAFDGWGWTEGLIPARALPALPMEAFRDRFLEALSGPP</sequence>
<gene>
    <name evidence="2" type="ORF">C8J29_10437</name>
</gene>
<keyword evidence="1" id="KW-0812">Transmembrane</keyword>
<feature type="transmembrane region" description="Helical" evidence="1">
    <location>
        <begin position="102"/>
        <end position="122"/>
    </location>
</feature>
<feature type="transmembrane region" description="Helical" evidence="1">
    <location>
        <begin position="50"/>
        <end position="69"/>
    </location>
</feature>
<dbReference type="Proteomes" id="UP000240800">
    <property type="component" value="Unassembled WGS sequence"/>
</dbReference>
<evidence type="ECO:0000256" key="1">
    <source>
        <dbReference type="SAM" id="Phobius"/>
    </source>
</evidence>
<keyword evidence="1" id="KW-0472">Membrane</keyword>
<organism evidence="2 3">
    <name type="scientific">Cereibacter johrii</name>
    <dbReference type="NCBI Taxonomy" id="445629"/>
    <lineage>
        <taxon>Bacteria</taxon>
        <taxon>Pseudomonadati</taxon>
        <taxon>Pseudomonadota</taxon>
        <taxon>Alphaproteobacteria</taxon>
        <taxon>Rhodobacterales</taxon>
        <taxon>Paracoccaceae</taxon>
        <taxon>Cereibacter</taxon>
    </lineage>
</organism>
<protein>
    <recommendedName>
        <fullName evidence="4">Sulfatase</fullName>
    </recommendedName>
</protein>
<reference evidence="2 3" key="1">
    <citation type="submission" date="2018-04" db="EMBL/GenBank/DDBJ databases">
        <title>Genomic Encyclopedia of Type Strains, Phase III (KMG-III): the genomes of soil and plant-associated and newly described type strains.</title>
        <authorList>
            <person name="Whitman W."/>
        </authorList>
    </citation>
    <scope>NUCLEOTIDE SEQUENCE [LARGE SCALE GENOMIC DNA]</scope>
    <source>
        <strain evidence="2 3">JA192</strain>
    </source>
</reference>
<keyword evidence="1" id="KW-1133">Transmembrane helix</keyword>
<keyword evidence="3" id="KW-1185">Reference proteome</keyword>
<evidence type="ECO:0000313" key="3">
    <source>
        <dbReference type="Proteomes" id="UP000240800"/>
    </source>
</evidence>
<feature type="transmembrane region" description="Helical" evidence="1">
    <location>
        <begin position="134"/>
        <end position="154"/>
    </location>
</feature>
<evidence type="ECO:0008006" key="4">
    <source>
        <dbReference type="Google" id="ProtNLM"/>
    </source>
</evidence>
<dbReference type="InterPro" id="IPR003416">
    <property type="entry name" value="MgtC/SapB/SrpB/YhiD_fam"/>
</dbReference>
<dbReference type="PRINTS" id="PR01837">
    <property type="entry name" value="MGTCSAPBPROT"/>
</dbReference>
<dbReference type="EMBL" id="PZZW01000004">
    <property type="protein sequence ID" value="PTM78082.1"/>
    <property type="molecule type" value="Genomic_DNA"/>
</dbReference>
<proteinExistence type="predicted"/>
<evidence type="ECO:0000313" key="2">
    <source>
        <dbReference type="EMBL" id="PTM78082.1"/>
    </source>
</evidence>